<keyword evidence="4" id="KW-1185">Reference proteome</keyword>
<feature type="compositionally biased region" description="Low complexity" evidence="1">
    <location>
        <begin position="294"/>
        <end position="309"/>
    </location>
</feature>
<evidence type="ECO:0000256" key="1">
    <source>
        <dbReference type="SAM" id="MobiDB-lite"/>
    </source>
</evidence>
<reference evidence="3 4" key="1">
    <citation type="journal article" date="2016" name="Genome Biol. Evol.">
        <title>Divergent and convergent evolution of fungal pathogenicity.</title>
        <authorList>
            <person name="Shang Y."/>
            <person name="Xiao G."/>
            <person name="Zheng P."/>
            <person name="Cen K."/>
            <person name="Zhan S."/>
            <person name="Wang C."/>
        </authorList>
    </citation>
    <scope>NUCLEOTIDE SEQUENCE [LARGE SCALE GENOMIC DNA]</scope>
    <source>
        <strain evidence="3 4">ARSEF 7405</strain>
    </source>
</reference>
<feature type="domain" description="JmjC" evidence="2">
    <location>
        <begin position="303"/>
        <end position="488"/>
    </location>
</feature>
<comment type="caution">
    <text evidence="3">The sequence shown here is derived from an EMBL/GenBank/DDBJ whole genome shotgun (WGS) entry which is preliminary data.</text>
</comment>
<dbReference type="Pfam" id="PF13621">
    <property type="entry name" value="Cupin_8"/>
    <property type="match status" value="1"/>
</dbReference>
<dbReference type="SUPFAM" id="SSF51197">
    <property type="entry name" value="Clavaminate synthase-like"/>
    <property type="match status" value="1"/>
</dbReference>
<dbReference type="PANTHER" id="PTHR12461:SF101">
    <property type="entry name" value="TRNA WYBUTOSINE-SYNTHESIZING PROTEIN 4"/>
    <property type="match status" value="1"/>
</dbReference>
<dbReference type="InterPro" id="IPR041667">
    <property type="entry name" value="Cupin_8"/>
</dbReference>
<dbReference type="Gene3D" id="2.60.120.650">
    <property type="entry name" value="Cupin"/>
    <property type="match status" value="1"/>
</dbReference>
<dbReference type="Proteomes" id="UP000242877">
    <property type="component" value="Unassembled WGS sequence"/>
</dbReference>
<organism evidence="3 4">
    <name type="scientific">Ascosphaera apis ARSEF 7405</name>
    <dbReference type="NCBI Taxonomy" id="392613"/>
    <lineage>
        <taxon>Eukaryota</taxon>
        <taxon>Fungi</taxon>
        <taxon>Dikarya</taxon>
        <taxon>Ascomycota</taxon>
        <taxon>Pezizomycotina</taxon>
        <taxon>Eurotiomycetes</taxon>
        <taxon>Eurotiomycetidae</taxon>
        <taxon>Onygenales</taxon>
        <taxon>Ascosphaeraceae</taxon>
        <taxon>Ascosphaera</taxon>
    </lineage>
</organism>
<protein>
    <submittedName>
        <fullName evidence="3">Transcription factor jumonji/aspartyl beta-hydroxylase</fullName>
    </submittedName>
</protein>
<name>A0A168DM12_9EURO</name>
<dbReference type="EMBL" id="AZGZ01000001">
    <property type="protein sequence ID" value="KZZ97893.1"/>
    <property type="molecule type" value="Genomic_DNA"/>
</dbReference>
<feature type="region of interest" description="Disordered" evidence="1">
    <location>
        <begin position="275"/>
        <end position="316"/>
    </location>
</feature>
<dbReference type="OrthoDB" id="47172at2759"/>
<feature type="compositionally biased region" description="Basic and acidic residues" evidence="1">
    <location>
        <begin position="283"/>
        <end position="292"/>
    </location>
</feature>
<evidence type="ECO:0000259" key="2">
    <source>
        <dbReference type="PROSITE" id="PS51184"/>
    </source>
</evidence>
<evidence type="ECO:0000313" key="4">
    <source>
        <dbReference type="Proteomes" id="UP000242877"/>
    </source>
</evidence>
<dbReference type="InterPro" id="IPR003347">
    <property type="entry name" value="JmjC_dom"/>
</dbReference>
<dbReference type="AlphaFoldDB" id="A0A168DM12"/>
<dbReference type="VEuPathDB" id="FungiDB:AAP_00154"/>
<dbReference type="SMART" id="SM00558">
    <property type="entry name" value="JmjC"/>
    <property type="match status" value="1"/>
</dbReference>
<evidence type="ECO:0000313" key="3">
    <source>
        <dbReference type="EMBL" id="KZZ97893.1"/>
    </source>
</evidence>
<feature type="region of interest" description="Disordered" evidence="1">
    <location>
        <begin position="216"/>
        <end position="242"/>
    </location>
</feature>
<accession>A0A168DM12</accession>
<dbReference type="PANTHER" id="PTHR12461">
    <property type="entry name" value="HYPOXIA-INDUCIBLE FACTOR 1 ALPHA INHIBITOR-RELATED"/>
    <property type="match status" value="1"/>
</dbReference>
<sequence>MWVTAGNGSCQIIQRLLSESPCSDEEEDDETDGIQQQERREIQYAEHFDPDSPWLDMVVCILDNALILAGGIGRADVISSLFNSLSALTPLRYSIDDNAENSHVANHLPTDAMFPKLGTQLPSLTRPIPRISARNFPFESFVDHVMKARTPIVITDAITHWPALSRWPSRKYWMSRTFDGRRLVPVELGRSYTDEGWGQKIMPFGDFARVHIWGGSRSTDPTTDENNHLQDEEMSDDETDHDTGYLAQHDLLSQIPSLRNDISIPDYCYVEAPAPEPGTPLYEKSKVADKPRTSVSGDGSQGQSQGQDQNQDDVCDGNLIEPLINTWLGPSGTISPLHHDPYHNILTQVVGTKYLRLYSPHSPASQIHPRGYESMNKSAQSDVDDDQIGPTDIVEPESKQNVEEKIDMSNTSKVDIATIQSLPATPENKKVWEKLWPGFLDLDYVETVLKEGECLYIPIGWWHYVKGLEGGVSSRERDCAGSYPLNGK</sequence>
<dbReference type="PROSITE" id="PS51184">
    <property type="entry name" value="JMJC"/>
    <property type="match status" value="1"/>
</dbReference>
<gene>
    <name evidence="3" type="ORF">AAP_00154</name>
</gene>
<proteinExistence type="predicted"/>